<protein>
    <submittedName>
        <fullName evidence="2">Uncharacterized protein</fullName>
    </submittedName>
</protein>
<evidence type="ECO:0000256" key="1">
    <source>
        <dbReference type="SAM" id="MobiDB-lite"/>
    </source>
</evidence>
<reference evidence="2 3" key="1">
    <citation type="submission" date="2017-11" db="EMBL/GenBank/DDBJ databases">
        <title>De-novo sequencing of pomegranate (Punica granatum L.) genome.</title>
        <authorList>
            <person name="Akparov Z."/>
            <person name="Amiraslanov A."/>
            <person name="Hajiyeva S."/>
            <person name="Abbasov M."/>
            <person name="Kaur K."/>
            <person name="Hamwieh A."/>
            <person name="Solovyev V."/>
            <person name="Salamov A."/>
            <person name="Braich B."/>
            <person name="Kosarev P."/>
            <person name="Mahmoud A."/>
            <person name="Hajiyev E."/>
            <person name="Babayeva S."/>
            <person name="Izzatullayeva V."/>
            <person name="Mammadov A."/>
            <person name="Mammadov A."/>
            <person name="Sharifova S."/>
            <person name="Ojaghi J."/>
            <person name="Eynullazada K."/>
            <person name="Bayramov B."/>
            <person name="Abdulazimova A."/>
            <person name="Shahmuradov I."/>
        </authorList>
    </citation>
    <scope>NUCLEOTIDE SEQUENCE [LARGE SCALE GENOMIC DNA]</scope>
    <source>
        <strain evidence="3">cv. AG2017</strain>
        <tissue evidence="2">Leaf</tissue>
    </source>
</reference>
<keyword evidence="3" id="KW-1185">Reference proteome</keyword>
<gene>
    <name evidence="2" type="ORF">CRG98_038102</name>
</gene>
<feature type="compositionally biased region" description="Low complexity" evidence="1">
    <location>
        <begin position="38"/>
        <end position="49"/>
    </location>
</feature>
<feature type="region of interest" description="Disordered" evidence="1">
    <location>
        <begin position="1"/>
        <end position="86"/>
    </location>
</feature>
<accession>A0A2I0ICT4</accession>
<sequence>MRPSRGLELEPRLRVEPWLSPRKSSGSAQQFGPGPVVQSSSQRPIRPSSPLGPIRISKAQFGPHPSSAQCNTVGPVQPIGPVRPTSQQSKLSDEFFLFTDLPLFFSNKARFRVPFTCQWIGPLGSPVRKGICESSGVSRLKQDASETRPDVSLVTLAPGEIFRVPHWAPFDVPVIR</sequence>
<evidence type="ECO:0000313" key="3">
    <source>
        <dbReference type="Proteomes" id="UP000233551"/>
    </source>
</evidence>
<evidence type="ECO:0000313" key="2">
    <source>
        <dbReference type="EMBL" id="PKI41500.1"/>
    </source>
</evidence>
<dbReference type="EMBL" id="PGOL01003352">
    <property type="protein sequence ID" value="PKI41500.1"/>
    <property type="molecule type" value="Genomic_DNA"/>
</dbReference>
<name>A0A2I0ICT4_PUNGR</name>
<feature type="compositionally biased region" description="Basic and acidic residues" evidence="1">
    <location>
        <begin position="1"/>
        <end position="15"/>
    </location>
</feature>
<dbReference type="AlphaFoldDB" id="A0A2I0ICT4"/>
<comment type="caution">
    <text evidence="2">The sequence shown here is derived from an EMBL/GenBank/DDBJ whole genome shotgun (WGS) entry which is preliminary data.</text>
</comment>
<dbReference type="Proteomes" id="UP000233551">
    <property type="component" value="Unassembled WGS sequence"/>
</dbReference>
<organism evidence="2 3">
    <name type="scientific">Punica granatum</name>
    <name type="common">Pomegranate</name>
    <dbReference type="NCBI Taxonomy" id="22663"/>
    <lineage>
        <taxon>Eukaryota</taxon>
        <taxon>Viridiplantae</taxon>
        <taxon>Streptophyta</taxon>
        <taxon>Embryophyta</taxon>
        <taxon>Tracheophyta</taxon>
        <taxon>Spermatophyta</taxon>
        <taxon>Magnoliopsida</taxon>
        <taxon>eudicotyledons</taxon>
        <taxon>Gunneridae</taxon>
        <taxon>Pentapetalae</taxon>
        <taxon>rosids</taxon>
        <taxon>malvids</taxon>
        <taxon>Myrtales</taxon>
        <taxon>Lythraceae</taxon>
        <taxon>Punica</taxon>
    </lineage>
</organism>
<proteinExistence type="predicted"/>